<dbReference type="PATRIC" id="fig|1036673.3.peg.6149"/>
<dbReference type="InterPro" id="IPR012338">
    <property type="entry name" value="Beta-lactam/transpept-like"/>
</dbReference>
<sequence length="410" mass="43447">MRKIIVSSLLSAMVSVSAFGAAVPAGAAASEVPAGIMDAAGTTASKESGRTVLPPLDLPSVSKAMAGLPNKEATAALVFVGTPTQSWMGASGVSDLRTSAPARADGRFRIGSITKVFTAAVVLQLAAEGKVDLDKPIQSYLPGLLPESYPPIQVGQLLHYTSGLPSPKLPDGAKESDLPAMTWTPEEVVRLAVTQPMEFEPGTRQHYANINYFLAGLLIEAVTGNTYETEVESRIIIPLRLYDTYLPGSDIRILGNHALGYQAVEQNGKPELVDVTEGSQSFTWAAGQIISTTSDLDTFMTALFRGQLVPEDQLQHMFTVPDVPAWSPDGKDAGRATMSMGMSRAVINGITFWGKTGARPGYANGMFATRDLERRVVYSVNSTDAKGAGENKLGLRIAMSAFGVLPKSAP</sequence>
<feature type="signal peptide" evidence="1">
    <location>
        <begin position="1"/>
        <end position="27"/>
    </location>
</feature>
<name>F8F793_PAEMK</name>
<feature type="domain" description="Beta-lactamase-related" evidence="2">
    <location>
        <begin position="75"/>
        <end position="386"/>
    </location>
</feature>
<keyword evidence="1" id="KW-0732">Signal</keyword>
<dbReference type="PANTHER" id="PTHR46825:SF7">
    <property type="entry name" value="D-ALANYL-D-ALANINE CARBOXYPEPTIDASE"/>
    <property type="match status" value="1"/>
</dbReference>
<organism evidence="3 4">
    <name type="scientific">Paenibacillus mucilaginosus (strain KNP414)</name>
    <dbReference type="NCBI Taxonomy" id="1036673"/>
    <lineage>
        <taxon>Bacteria</taxon>
        <taxon>Bacillati</taxon>
        <taxon>Bacillota</taxon>
        <taxon>Bacilli</taxon>
        <taxon>Bacillales</taxon>
        <taxon>Paenibacillaceae</taxon>
        <taxon>Paenibacillus</taxon>
    </lineage>
</organism>
<dbReference type="PANTHER" id="PTHR46825">
    <property type="entry name" value="D-ALANYL-D-ALANINE-CARBOXYPEPTIDASE/ENDOPEPTIDASE AMPH"/>
    <property type="match status" value="1"/>
</dbReference>
<accession>F8F793</accession>
<gene>
    <name evidence="3" type="ordered locus">KNP414_06597</name>
</gene>
<dbReference type="HOGENOM" id="CLU_020027_2_3_9"/>
<dbReference type="KEGG" id="pms:KNP414_06597"/>
<dbReference type="Gene3D" id="3.40.710.10">
    <property type="entry name" value="DD-peptidase/beta-lactamase superfamily"/>
    <property type="match status" value="1"/>
</dbReference>
<evidence type="ECO:0000313" key="4">
    <source>
        <dbReference type="Proteomes" id="UP000006620"/>
    </source>
</evidence>
<dbReference type="EMBL" id="CP002869">
    <property type="protein sequence ID" value="AEI45118.1"/>
    <property type="molecule type" value="Genomic_DNA"/>
</dbReference>
<reference evidence="4" key="1">
    <citation type="submission" date="2011-06" db="EMBL/GenBank/DDBJ databases">
        <title>Complete genome sequence of Paenibacillus mucilaginosus KNP414.</title>
        <authorList>
            <person name="Wang J."/>
            <person name="Hu S."/>
            <person name="Hu X."/>
            <person name="Zhang B."/>
            <person name="Dong D."/>
            <person name="Zhang S."/>
            <person name="Zhao K."/>
            <person name="Wu D."/>
        </authorList>
    </citation>
    <scope>NUCLEOTIDE SEQUENCE [LARGE SCALE GENOMIC DNA]</scope>
    <source>
        <strain evidence="4">KNP414</strain>
    </source>
</reference>
<dbReference type="InterPro" id="IPR001466">
    <property type="entry name" value="Beta-lactam-related"/>
</dbReference>
<evidence type="ECO:0000313" key="3">
    <source>
        <dbReference type="EMBL" id="AEI45118.1"/>
    </source>
</evidence>
<feature type="chain" id="PRO_5003376642" evidence="1">
    <location>
        <begin position="28"/>
        <end position="410"/>
    </location>
</feature>
<dbReference type="Proteomes" id="UP000006620">
    <property type="component" value="Chromosome"/>
</dbReference>
<evidence type="ECO:0000256" key="1">
    <source>
        <dbReference type="SAM" id="SignalP"/>
    </source>
</evidence>
<evidence type="ECO:0000259" key="2">
    <source>
        <dbReference type="Pfam" id="PF00144"/>
    </source>
</evidence>
<dbReference type="AlphaFoldDB" id="F8F793"/>
<reference evidence="3 4" key="2">
    <citation type="journal article" date="2013" name="Genome Announc.">
        <title>Genome Sequence of Growth-Improving Paenibacillus mucilaginosus Strain KNP414.</title>
        <authorList>
            <person name="Lu J.J."/>
            <person name="Wang J.F."/>
            <person name="Hu X.F."/>
        </authorList>
    </citation>
    <scope>NUCLEOTIDE SEQUENCE [LARGE SCALE GENOMIC DNA]</scope>
    <source>
        <strain evidence="3 4">KNP414</strain>
    </source>
</reference>
<dbReference type="Pfam" id="PF00144">
    <property type="entry name" value="Beta-lactamase"/>
    <property type="match status" value="1"/>
</dbReference>
<dbReference type="InterPro" id="IPR050491">
    <property type="entry name" value="AmpC-like"/>
</dbReference>
<dbReference type="RefSeq" id="WP_013920262.1">
    <property type="nucleotide sequence ID" value="NC_015690.1"/>
</dbReference>
<dbReference type="SUPFAM" id="SSF56601">
    <property type="entry name" value="beta-lactamase/transpeptidase-like"/>
    <property type="match status" value="1"/>
</dbReference>
<protein>
    <submittedName>
        <fullName evidence="3">Putative secreted peptidase</fullName>
    </submittedName>
</protein>
<proteinExistence type="predicted"/>